<evidence type="ECO:0000313" key="1">
    <source>
        <dbReference type="EMBL" id="KDA02650.1"/>
    </source>
</evidence>
<reference evidence="1 2" key="1">
    <citation type="journal article" date="2014" name="Antonie Van Leeuwenhoek">
        <title>Hyphomonas beringensis sp. nov. and Hyphomonas chukchiensis sp. nov., isolated from surface seawater of the Bering Sea and Chukchi Sea.</title>
        <authorList>
            <person name="Li C."/>
            <person name="Lai Q."/>
            <person name="Li G."/>
            <person name="Dong C."/>
            <person name="Wang J."/>
            <person name="Liao Y."/>
            <person name="Shao Z."/>
        </authorList>
    </citation>
    <scope>NUCLEOTIDE SEQUENCE [LARGE SCALE GENOMIC DNA]</scope>
    <source>
        <strain evidence="1 2">SCH89</strain>
    </source>
</reference>
<dbReference type="STRING" id="1280953.HOC_09394"/>
<name>A0A059G7S9_9PROT</name>
<dbReference type="InterPro" id="IPR036034">
    <property type="entry name" value="PDZ_sf"/>
</dbReference>
<dbReference type="PATRIC" id="fig|1280953.3.peg.1896"/>
<dbReference type="SUPFAM" id="SSF55486">
    <property type="entry name" value="Metalloproteases ('zincins'), catalytic domain"/>
    <property type="match status" value="1"/>
</dbReference>
<proteinExistence type="predicted"/>
<dbReference type="Gene3D" id="1.10.390.10">
    <property type="entry name" value="Neutral Protease Domain 2"/>
    <property type="match status" value="1"/>
</dbReference>
<keyword evidence="2" id="KW-1185">Reference proteome</keyword>
<accession>A0A059G7S9</accession>
<dbReference type="eggNOG" id="COG3975">
    <property type="taxonomic scope" value="Bacteria"/>
</dbReference>
<dbReference type="EMBL" id="ARYL01000012">
    <property type="protein sequence ID" value="KDA02650.1"/>
    <property type="molecule type" value="Genomic_DNA"/>
</dbReference>
<dbReference type="RefSeq" id="WP_241766960.1">
    <property type="nucleotide sequence ID" value="NZ_ARYL01000012.1"/>
</dbReference>
<protein>
    <submittedName>
        <fullName evidence="1">Peptidase M61 domain-containing protein</fullName>
    </submittedName>
</protein>
<organism evidence="1 2">
    <name type="scientific">Hyphomonas oceanitis SCH89</name>
    <dbReference type="NCBI Taxonomy" id="1280953"/>
    <lineage>
        <taxon>Bacteria</taxon>
        <taxon>Pseudomonadati</taxon>
        <taxon>Pseudomonadota</taxon>
        <taxon>Alphaproteobacteria</taxon>
        <taxon>Hyphomonadales</taxon>
        <taxon>Hyphomonadaceae</taxon>
        <taxon>Hyphomonas</taxon>
    </lineage>
</organism>
<evidence type="ECO:0000313" key="2">
    <source>
        <dbReference type="Proteomes" id="UP000024942"/>
    </source>
</evidence>
<dbReference type="Proteomes" id="UP000024942">
    <property type="component" value="Unassembled WGS sequence"/>
</dbReference>
<dbReference type="AlphaFoldDB" id="A0A059G7S9"/>
<sequence>MVSGCATTADSGDKATELAITLKPHADPDHGETIDTVAVTLHFSGLETGDIMKPVLLMPLVVSNVDSVATTLTDMKASDERGPLTLRVSDIDAPLEAAGDAESGGPSRAWLADRPIVGPVTVSFVVPAEATLPPRGPAPPFSFSADGGGVSASGHVFLPLPPGDATYRASFDWDLTALPAGARGVTTFGEGHVIAPEPLTSSELRMTFYMAGQIGAYPTVVPATGFFGAWQGEPAFDAAKLLAWTSNLYGHYSKFFGQETPPPYGVFLRYNPINAGGGVGLYHSFVTTFGAGDGADVEKIRITLAHEMFHTFQPYIESPPGLESSWFGEGLAVLYARRLALRFDSITPDAFLDDLNSGAGRYYTSLMATEPNSEVPKRFWADTRIRTLPYDRGMLYFATVDDAVRKASNGTRSLDDLMLAMLALEKSGKVTTNADWEALLTDALGPDAVTAFRGFLNGDMPIPASDAFGPCFERTTKPMRRYELGFDTAVLAEPKRIVRGLVAGSAAEQAGLQNGDEIVVPVPQDGIQGNQTEMLKLKIRRNGETSDITYLPRGETVEAYQWQRKAGTDDLDCAL</sequence>
<gene>
    <name evidence="1" type="ORF">HOC_09394</name>
</gene>
<dbReference type="SUPFAM" id="SSF50156">
    <property type="entry name" value="PDZ domain-like"/>
    <property type="match status" value="1"/>
</dbReference>
<comment type="caution">
    <text evidence="1">The sequence shown here is derived from an EMBL/GenBank/DDBJ whole genome shotgun (WGS) entry which is preliminary data.</text>
</comment>
<dbReference type="InterPro" id="IPR027268">
    <property type="entry name" value="Peptidase_M4/M1_CTD_sf"/>
</dbReference>